<dbReference type="InterPro" id="IPR000515">
    <property type="entry name" value="MetI-like"/>
</dbReference>
<feature type="transmembrane region" description="Helical" evidence="7">
    <location>
        <begin position="12"/>
        <end position="35"/>
    </location>
</feature>
<dbReference type="EMBL" id="BMYQ01000001">
    <property type="protein sequence ID" value="GGW22209.1"/>
    <property type="molecule type" value="Genomic_DNA"/>
</dbReference>
<dbReference type="InterPro" id="IPR035906">
    <property type="entry name" value="MetI-like_sf"/>
</dbReference>
<dbReference type="Proteomes" id="UP000628984">
    <property type="component" value="Unassembled WGS sequence"/>
</dbReference>
<feature type="domain" description="ABC transmembrane type-1" evidence="8">
    <location>
        <begin position="173"/>
        <end position="365"/>
    </location>
</feature>
<comment type="subcellular location">
    <subcellularLocation>
        <location evidence="1 7">Cell membrane</location>
        <topology evidence="1 7">Multi-pass membrane protein</topology>
    </subcellularLocation>
</comment>
<evidence type="ECO:0000256" key="3">
    <source>
        <dbReference type="ARBA" id="ARBA00022475"/>
    </source>
</evidence>
<keyword evidence="10" id="KW-1185">Reference proteome</keyword>
<dbReference type="RefSeq" id="WP_189632227.1">
    <property type="nucleotide sequence ID" value="NZ_BMYQ01000001.1"/>
</dbReference>
<evidence type="ECO:0000256" key="5">
    <source>
        <dbReference type="ARBA" id="ARBA00022989"/>
    </source>
</evidence>
<evidence type="ECO:0000313" key="10">
    <source>
        <dbReference type="Proteomes" id="UP000628984"/>
    </source>
</evidence>
<reference evidence="9" key="1">
    <citation type="journal article" date="2014" name="Int. J. Syst. Evol. Microbiol.">
        <title>Complete genome sequence of Corynebacterium casei LMG S-19264T (=DSM 44701T), isolated from a smear-ripened cheese.</title>
        <authorList>
            <consortium name="US DOE Joint Genome Institute (JGI-PGF)"/>
            <person name="Walter F."/>
            <person name="Albersmeier A."/>
            <person name="Kalinowski J."/>
            <person name="Ruckert C."/>
        </authorList>
    </citation>
    <scope>NUCLEOTIDE SEQUENCE</scope>
    <source>
        <strain evidence="9">KCTC 23714</strain>
    </source>
</reference>
<keyword evidence="5 7" id="KW-1133">Transmembrane helix</keyword>
<comment type="caution">
    <text evidence="9">The sequence shown here is derived from an EMBL/GenBank/DDBJ whole genome shotgun (WGS) entry which is preliminary data.</text>
</comment>
<protein>
    <submittedName>
        <fullName evidence="9">Alpha-glucoside ABC transporter permease</fullName>
    </submittedName>
</protein>
<evidence type="ECO:0000313" key="9">
    <source>
        <dbReference type="EMBL" id="GGW22209.1"/>
    </source>
</evidence>
<evidence type="ECO:0000256" key="2">
    <source>
        <dbReference type="ARBA" id="ARBA00022448"/>
    </source>
</evidence>
<dbReference type="GO" id="GO:0005886">
    <property type="term" value="C:plasma membrane"/>
    <property type="evidence" value="ECO:0007669"/>
    <property type="project" value="UniProtKB-SubCell"/>
</dbReference>
<sequence length="379" mass="40756">MDNIAGSKPALVWAVHLSAALLVALWVFPTLGLFISSFRTADQIASSGWWRSLSTQEAQMPAIRLKGEEVQRDGVYVIDGTLFDGAGATISRWGFNSKDPEAYAAGETAALPTGEALTVTETGAFTLSSTQTMADLRMPRVFATASTPPQFTLNNYDTVLFKPAPGQSVGKAFLNTLTVSIPATIIPILIAAFAAYALAWMEFPGRALLVAAVVGLLVVPLQLALIPLLQFHNMIGIGKGYLGVWLAHTGFGLPLAIYLLRNYMAGLPRDIIENAKVDGATDFQIFTKIILPLSFPALASFAIFQFLWTWNDLLVAMVFLGTTEDQMVLTGTLLNLMGSRGGDWEILSASAFISIAVPLAVFFAMQKYLVRGLLAGSVK</sequence>
<evidence type="ECO:0000256" key="6">
    <source>
        <dbReference type="ARBA" id="ARBA00023136"/>
    </source>
</evidence>
<dbReference type="Gene3D" id="1.10.3720.10">
    <property type="entry name" value="MetI-like"/>
    <property type="match status" value="1"/>
</dbReference>
<evidence type="ECO:0000256" key="7">
    <source>
        <dbReference type="RuleBase" id="RU363032"/>
    </source>
</evidence>
<gene>
    <name evidence="9" type="primary">aglG</name>
    <name evidence="9" type="ORF">GCM10011452_05080</name>
</gene>
<feature type="transmembrane region" description="Helical" evidence="7">
    <location>
        <begin position="207"/>
        <end position="229"/>
    </location>
</feature>
<organism evidence="9 10">
    <name type="scientific">Gemmobacter lanyuensis</name>
    <dbReference type="NCBI Taxonomy" id="1054497"/>
    <lineage>
        <taxon>Bacteria</taxon>
        <taxon>Pseudomonadati</taxon>
        <taxon>Pseudomonadota</taxon>
        <taxon>Alphaproteobacteria</taxon>
        <taxon>Rhodobacterales</taxon>
        <taxon>Paracoccaceae</taxon>
        <taxon>Gemmobacter</taxon>
    </lineage>
</organism>
<feature type="transmembrane region" description="Helical" evidence="7">
    <location>
        <begin position="241"/>
        <end position="260"/>
    </location>
</feature>
<dbReference type="Pfam" id="PF00528">
    <property type="entry name" value="BPD_transp_1"/>
    <property type="match status" value="1"/>
</dbReference>
<evidence type="ECO:0000256" key="1">
    <source>
        <dbReference type="ARBA" id="ARBA00004651"/>
    </source>
</evidence>
<name>A0A918IM89_9RHOB</name>
<evidence type="ECO:0000256" key="4">
    <source>
        <dbReference type="ARBA" id="ARBA00022692"/>
    </source>
</evidence>
<dbReference type="AlphaFoldDB" id="A0A918IM89"/>
<comment type="similarity">
    <text evidence="7">Belongs to the binding-protein-dependent transport system permease family.</text>
</comment>
<proteinExistence type="inferred from homology"/>
<dbReference type="SUPFAM" id="SSF161098">
    <property type="entry name" value="MetI-like"/>
    <property type="match status" value="1"/>
</dbReference>
<dbReference type="PANTHER" id="PTHR43744:SF4">
    <property type="entry name" value="OSMOPROTECTIVE COMPOUNDS UPTAKE PERMEASE PROTEIN GGTD"/>
    <property type="match status" value="1"/>
</dbReference>
<feature type="transmembrane region" description="Helical" evidence="7">
    <location>
        <begin position="289"/>
        <end position="308"/>
    </location>
</feature>
<evidence type="ECO:0000259" key="8">
    <source>
        <dbReference type="PROSITE" id="PS50928"/>
    </source>
</evidence>
<keyword evidence="4 7" id="KW-0812">Transmembrane</keyword>
<dbReference type="GO" id="GO:0055085">
    <property type="term" value="P:transmembrane transport"/>
    <property type="evidence" value="ECO:0007669"/>
    <property type="project" value="InterPro"/>
</dbReference>
<dbReference type="PROSITE" id="PS50928">
    <property type="entry name" value="ABC_TM1"/>
    <property type="match status" value="1"/>
</dbReference>
<keyword evidence="2 7" id="KW-0813">Transport</keyword>
<feature type="transmembrane region" description="Helical" evidence="7">
    <location>
        <begin position="172"/>
        <end position="201"/>
    </location>
</feature>
<dbReference type="CDD" id="cd06261">
    <property type="entry name" value="TM_PBP2"/>
    <property type="match status" value="1"/>
</dbReference>
<accession>A0A918IM89</accession>
<reference evidence="9" key="2">
    <citation type="submission" date="2020-09" db="EMBL/GenBank/DDBJ databases">
        <authorList>
            <person name="Sun Q."/>
            <person name="Kim S."/>
        </authorList>
    </citation>
    <scope>NUCLEOTIDE SEQUENCE</scope>
    <source>
        <strain evidence="9">KCTC 23714</strain>
    </source>
</reference>
<keyword evidence="6 7" id="KW-0472">Membrane</keyword>
<dbReference type="PANTHER" id="PTHR43744">
    <property type="entry name" value="ABC TRANSPORTER PERMEASE PROTEIN MG189-RELATED-RELATED"/>
    <property type="match status" value="1"/>
</dbReference>
<keyword evidence="3" id="KW-1003">Cell membrane</keyword>
<feature type="transmembrane region" description="Helical" evidence="7">
    <location>
        <begin position="346"/>
        <end position="365"/>
    </location>
</feature>